<dbReference type="EMBL" id="JASNQZ010000001">
    <property type="protein sequence ID" value="KAL0960778.1"/>
    <property type="molecule type" value="Genomic_DNA"/>
</dbReference>
<name>A0ABR3K066_9AGAR</name>
<comment type="caution">
    <text evidence="1">The sequence shown here is derived from an EMBL/GenBank/DDBJ whole genome shotgun (WGS) entry which is preliminary data.</text>
</comment>
<proteinExistence type="predicted"/>
<evidence type="ECO:0000313" key="2">
    <source>
        <dbReference type="Proteomes" id="UP001556367"/>
    </source>
</evidence>
<accession>A0ABR3K066</accession>
<reference evidence="2" key="1">
    <citation type="submission" date="2024-06" db="EMBL/GenBank/DDBJ databases">
        <title>Multi-omics analyses provide insights into the biosynthesis of the anticancer antibiotic pleurotin in Hohenbuehelia grisea.</title>
        <authorList>
            <person name="Weaver J.A."/>
            <person name="Alberti F."/>
        </authorList>
    </citation>
    <scope>NUCLEOTIDE SEQUENCE [LARGE SCALE GENOMIC DNA]</scope>
    <source>
        <strain evidence="2">T-177</strain>
    </source>
</reference>
<dbReference type="Proteomes" id="UP001556367">
    <property type="component" value="Unassembled WGS sequence"/>
</dbReference>
<organism evidence="1 2">
    <name type="scientific">Hohenbuehelia grisea</name>
    <dbReference type="NCBI Taxonomy" id="104357"/>
    <lineage>
        <taxon>Eukaryota</taxon>
        <taxon>Fungi</taxon>
        <taxon>Dikarya</taxon>
        <taxon>Basidiomycota</taxon>
        <taxon>Agaricomycotina</taxon>
        <taxon>Agaricomycetes</taxon>
        <taxon>Agaricomycetidae</taxon>
        <taxon>Agaricales</taxon>
        <taxon>Pleurotineae</taxon>
        <taxon>Pleurotaceae</taxon>
        <taxon>Hohenbuehelia</taxon>
    </lineage>
</organism>
<evidence type="ECO:0008006" key="3">
    <source>
        <dbReference type="Google" id="ProtNLM"/>
    </source>
</evidence>
<sequence length="404" mass="45710">MSASASASSSKVASTPILLCRYQLMAPRNPSGFSSLAPEILHMILTQASITTTDLLSFCHVSSALRPLAQEILWKDVSLGNLQAIKSWSRITIRRPELGARSRALHLTLPPFAEFTPADIKTISRALNKCINLDSLSLDRSPDASMNSNFIYVLLGRPFRLRCFTNRYCTIESLSPFFEQQQSIQTLNLQPTKETIPASLIPSVRSIIMPPTSIRTYFPDHDAHTTSTGITHVHVYLDGYYDVWWRWERRLFGQHITSLSIRTNGFWFPPNYSSLAISSLAQHLPALLQFRLIDQSGIEYIEDHREMPSISLQSQTLKVFAFICDAYHSGHDCIYDALRTEERRMEMARRIFSECQTLDVVVLGHNHRLLRSASDTITTISISEEDVDQLMAAKHPSDLRAIIV</sequence>
<keyword evidence="2" id="KW-1185">Reference proteome</keyword>
<protein>
    <recommendedName>
        <fullName evidence="3">F-box domain-containing protein</fullName>
    </recommendedName>
</protein>
<evidence type="ECO:0000313" key="1">
    <source>
        <dbReference type="EMBL" id="KAL0960778.1"/>
    </source>
</evidence>
<gene>
    <name evidence="1" type="ORF">HGRIS_005800</name>
</gene>